<evidence type="ECO:0000259" key="1">
    <source>
        <dbReference type="Pfam" id="PF08241"/>
    </source>
</evidence>
<keyword evidence="2" id="KW-0808">Transferase</keyword>
<keyword evidence="2" id="KW-0489">Methyltransferase</keyword>
<feature type="domain" description="Methyltransferase type 11" evidence="1">
    <location>
        <begin position="48"/>
        <end position="141"/>
    </location>
</feature>
<comment type="caution">
    <text evidence="2">The sequence shown here is derived from an EMBL/GenBank/DDBJ whole genome shotgun (WGS) entry which is preliminary data.</text>
</comment>
<dbReference type="SUPFAM" id="SSF53335">
    <property type="entry name" value="S-adenosyl-L-methionine-dependent methyltransferases"/>
    <property type="match status" value="1"/>
</dbReference>
<organism evidence="2 3">
    <name type="scientific">Candidatus Enterocloster faecavium</name>
    <dbReference type="NCBI Taxonomy" id="2838560"/>
    <lineage>
        <taxon>Bacteria</taxon>
        <taxon>Bacillati</taxon>
        <taxon>Bacillota</taxon>
        <taxon>Clostridia</taxon>
        <taxon>Lachnospirales</taxon>
        <taxon>Lachnospiraceae</taxon>
        <taxon>Enterocloster</taxon>
    </lineage>
</organism>
<protein>
    <submittedName>
        <fullName evidence="2">Class I SAM-dependent methyltransferase</fullName>
    </submittedName>
</protein>
<dbReference type="InterPro" id="IPR029063">
    <property type="entry name" value="SAM-dependent_MTases_sf"/>
</dbReference>
<proteinExistence type="predicted"/>
<gene>
    <name evidence="2" type="ORF">H9716_08565</name>
</gene>
<dbReference type="AlphaFoldDB" id="A0A9D2L8L8"/>
<dbReference type="PANTHER" id="PTHR43591">
    <property type="entry name" value="METHYLTRANSFERASE"/>
    <property type="match status" value="1"/>
</dbReference>
<dbReference type="InterPro" id="IPR013216">
    <property type="entry name" value="Methyltransf_11"/>
</dbReference>
<dbReference type="Proteomes" id="UP000886804">
    <property type="component" value="Unassembled WGS sequence"/>
</dbReference>
<name>A0A9D2L8L8_9FIRM</name>
<evidence type="ECO:0000313" key="3">
    <source>
        <dbReference type="Proteomes" id="UP000886804"/>
    </source>
</evidence>
<sequence length="205" mass="23091">MADAKENSKTAFNRQAVTYDRDIKGEHARSLYPVLLEQLSRIPYHTALDLGCGTGELMKRILEEDGSKVLYGLDLSEQMLEAAKKKLGGTVRLLLGDSEHLPFEDDCFDVVYCNDSFHHYPAPDKVLGEVCRVLKPGGTFLMCDSWHPGIGRALINVWFRHSKEGDVKLYSEQEMRKLLSGHFSEIQWERVGGNACMAMGIKPPF</sequence>
<dbReference type="Pfam" id="PF08241">
    <property type="entry name" value="Methyltransf_11"/>
    <property type="match status" value="1"/>
</dbReference>
<dbReference type="EMBL" id="DWYS01000101">
    <property type="protein sequence ID" value="HJB07901.1"/>
    <property type="molecule type" value="Genomic_DNA"/>
</dbReference>
<dbReference type="CDD" id="cd02440">
    <property type="entry name" value="AdoMet_MTases"/>
    <property type="match status" value="1"/>
</dbReference>
<dbReference type="GO" id="GO:0032259">
    <property type="term" value="P:methylation"/>
    <property type="evidence" value="ECO:0007669"/>
    <property type="project" value="UniProtKB-KW"/>
</dbReference>
<evidence type="ECO:0000313" key="2">
    <source>
        <dbReference type="EMBL" id="HJB07901.1"/>
    </source>
</evidence>
<reference evidence="2" key="1">
    <citation type="journal article" date="2021" name="PeerJ">
        <title>Extensive microbial diversity within the chicken gut microbiome revealed by metagenomics and culture.</title>
        <authorList>
            <person name="Gilroy R."/>
            <person name="Ravi A."/>
            <person name="Getino M."/>
            <person name="Pursley I."/>
            <person name="Horton D.L."/>
            <person name="Alikhan N.F."/>
            <person name="Baker D."/>
            <person name="Gharbi K."/>
            <person name="Hall N."/>
            <person name="Watson M."/>
            <person name="Adriaenssens E.M."/>
            <person name="Foster-Nyarko E."/>
            <person name="Jarju S."/>
            <person name="Secka A."/>
            <person name="Antonio M."/>
            <person name="Oren A."/>
            <person name="Chaudhuri R.R."/>
            <person name="La Ragione R."/>
            <person name="Hildebrand F."/>
            <person name="Pallen M.J."/>
        </authorList>
    </citation>
    <scope>NUCLEOTIDE SEQUENCE</scope>
    <source>
        <strain evidence="2">CHK188-4685</strain>
    </source>
</reference>
<accession>A0A9D2L8L8</accession>
<dbReference type="Gene3D" id="3.40.50.150">
    <property type="entry name" value="Vaccinia Virus protein VP39"/>
    <property type="match status" value="1"/>
</dbReference>
<dbReference type="PANTHER" id="PTHR43591:SF110">
    <property type="entry name" value="RHODANESE DOMAIN-CONTAINING PROTEIN"/>
    <property type="match status" value="1"/>
</dbReference>
<reference evidence="2" key="2">
    <citation type="submission" date="2021-04" db="EMBL/GenBank/DDBJ databases">
        <authorList>
            <person name="Gilroy R."/>
        </authorList>
    </citation>
    <scope>NUCLEOTIDE SEQUENCE</scope>
    <source>
        <strain evidence="2">CHK188-4685</strain>
    </source>
</reference>
<dbReference type="GO" id="GO:0008757">
    <property type="term" value="F:S-adenosylmethionine-dependent methyltransferase activity"/>
    <property type="evidence" value="ECO:0007669"/>
    <property type="project" value="InterPro"/>
</dbReference>